<comment type="cofactor">
    <cofactor evidence="5">
        <name>Mn(2+)</name>
        <dbReference type="ChEBI" id="CHEBI:29035"/>
    </cofactor>
</comment>
<dbReference type="SUPFAM" id="SSF50370">
    <property type="entry name" value="Ricin B-like lectins"/>
    <property type="match status" value="1"/>
</dbReference>
<dbReference type="AlphaFoldDB" id="A0AAV2HE53"/>
<dbReference type="GO" id="GO:0030246">
    <property type="term" value="F:carbohydrate binding"/>
    <property type="evidence" value="ECO:0007669"/>
    <property type="project" value="UniProtKB-KW"/>
</dbReference>
<evidence type="ECO:0000259" key="6">
    <source>
        <dbReference type="SMART" id="SM00458"/>
    </source>
</evidence>
<gene>
    <name evidence="7" type="ORF">GSLYS_00006225001</name>
</gene>
<keyword evidence="5" id="KW-0328">Glycosyltransferase</keyword>
<keyword evidence="4 5" id="KW-1015">Disulfide bond</keyword>
<keyword evidence="5" id="KW-0464">Manganese</keyword>
<keyword evidence="2 5" id="KW-0430">Lectin</keyword>
<dbReference type="GO" id="GO:0006493">
    <property type="term" value="P:protein O-linked glycosylation"/>
    <property type="evidence" value="ECO:0007669"/>
    <property type="project" value="TreeGrafter"/>
</dbReference>
<dbReference type="InterPro" id="IPR000772">
    <property type="entry name" value="Ricin_B_lectin"/>
</dbReference>
<comment type="caution">
    <text evidence="7">The sequence shown here is derived from an EMBL/GenBank/DDBJ whole genome shotgun (WGS) entry which is preliminary data.</text>
</comment>
<dbReference type="EC" id="2.4.1.-" evidence="5"/>
<dbReference type="SUPFAM" id="SSF53448">
    <property type="entry name" value="Nucleotide-diphospho-sugar transferases"/>
    <property type="match status" value="1"/>
</dbReference>
<evidence type="ECO:0000256" key="4">
    <source>
        <dbReference type="ARBA" id="ARBA00023157"/>
    </source>
</evidence>
<keyword evidence="3 5" id="KW-0333">Golgi apparatus</keyword>
<keyword evidence="8" id="KW-1185">Reference proteome</keyword>
<evidence type="ECO:0000256" key="2">
    <source>
        <dbReference type="ARBA" id="ARBA00022734"/>
    </source>
</evidence>
<dbReference type="GO" id="GO:0004653">
    <property type="term" value="F:polypeptide N-acetylgalactosaminyltransferase activity"/>
    <property type="evidence" value="ECO:0007669"/>
    <property type="project" value="TreeGrafter"/>
</dbReference>
<keyword evidence="5" id="KW-0808">Transferase</keyword>
<dbReference type="InterPro" id="IPR029044">
    <property type="entry name" value="Nucleotide-diphossugar_trans"/>
</dbReference>
<accession>A0AAV2HE53</accession>
<evidence type="ECO:0000256" key="1">
    <source>
        <dbReference type="ARBA" id="ARBA00004323"/>
    </source>
</evidence>
<dbReference type="Proteomes" id="UP001497497">
    <property type="component" value="Unassembled WGS sequence"/>
</dbReference>
<dbReference type="PROSITE" id="PS50231">
    <property type="entry name" value="RICIN_B_LECTIN"/>
    <property type="match status" value="1"/>
</dbReference>
<feature type="domain" description="Ricin B lectin" evidence="6">
    <location>
        <begin position="404"/>
        <end position="520"/>
    </location>
</feature>
<dbReference type="EMBL" id="CAXITT010000107">
    <property type="protein sequence ID" value="CAL1532146.1"/>
    <property type="molecule type" value="Genomic_DNA"/>
</dbReference>
<protein>
    <recommendedName>
        <fullName evidence="5">Polypeptide N-acetylgalactosaminyltransferase</fullName>
        <ecNumber evidence="5">2.4.1.-</ecNumber>
    </recommendedName>
    <alternativeName>
        <fullName evidence="5">Protein-UDP acetylgalactosaminyltransferase</fullName>
    </alternativeName>
</protein>
<proteinExistence type="inferred from homology"/>
<organism evidence="7 8">
    <name type="scientific">Lymnaea stagnalis</name>
    <name type="common">Great pond snail</name>
    <name type="synonym">Helix stagnalis</name>
    <dbReference type="NCBI Taxonomy" id="6523"/>
    <lineage>
        <taxon>Eukaryota</taxon>
        <taxon>Metazoa</taxon>
        <taxon>Spiralia</taxon>
        <taxon>Lophotrochozoa</taxon>
        <taxon>Mollusca</taxon>
        <taxon>Gastropoda</taxon>
        <taxon>Heterobranchia</taxon>
        <taxon>Euthyneura</taxon>
        <taxon>Panpulmonata</taxon>
        <taxon>Hygrophila</taxon>
        <taxon>Lymnaeoidea</taxon>
        <taxon>Lymnaeidae</taxon>
        <taxon>Lymnaea</taxon>
    </lineage>
</organism>
<dbReference type="Pfam" id="PF00535">
    <property type="entry name" value="Glycos_transf_2"/>
    <property type="match status" value="1"/>
</dbReference>
<dbReference type="InterPro" id="IPR035992">
    <property type="entry name" value="Ricin_B-like_lectins"/>
</dbReference>
<comment type="similarity">
    <text evidence="5">Belongs to the glycosyltransferase 2 family. GalNAc-T subfamily.</text>
</comment>
<dbReference type="GO" id="GO:0000139">
    <property type="term" value="C:Golgi membrane"/>
    <property type="evidence" value="ECO:0007669"/>
    <property type="project" value="UniProtKB-SubCell"/>
</dbReference>
<dbReference type="Gene3D" id="2.80.10.50">
    <property type="match status" value="1"/>
</dbReference>
<evidence type="ECO:0000256" key="5">
    <source>
        <dbReference type="RuleBase" id="RU361242"/>
    </source>
</evidence>
<dbReference type="SMART" id="SM00458">
    <property type="entry name" value="RICIN"/>
    <property type="match status" value="1"/>
</dbReference>
<evidence type="ECO:0000256" key="3">
    <source>
        <dbReference type="ARBA" id="ARBA00023034"/>
    </source>
</evidence>
<comment type="pathway">
    <text evidence="5">Protein modification; protein glycosylation.</text>
</comment>
<comment type="subcellular location">
    <subcellularLocation>
        <location evidence="1 5">Golgi apparatus membrane</location>
        <topology evidence="1 5">Single-pass type II membrane protein</topology>
    </subcellularLocation>
</comment>
<name>A0AAV2HE53_LYMST</name>
<evidence type="ECO:0000313" key="7">
    <source>
        <dbReference type="EMBL" id="CAL1532146.1"/>
    </source>
</evidence>
<sequence>MKRKKFFLVMLLLLAIVVSLMWFSEWRSFLRPVGSYVILVETTIHDLTKLSKTEQSVPRLGYSVANSRAVRPDRILPDTRHTGCGSPHEKLEHLPPTSLVITSSATERSTFARTLVSALSKAKSVRIFDVAIVFDGSYDAKIGEILSGLQGVRIIINRDRKGRAMARMQGIAATKGEIIVLIEDLSEMNMDWLSPLILRLMESPKSLVTPVYDVVDHLTFQYSSLPELYRVGFDWSLQYRWEGVPFSYQVRPDPTSIFRSPVTTGSVIAMRRDFFTWLGQYDTTTWARDLEDMDLSLRAWLCGGQVEIIPCSRVGIINIKGGELGISPVSFNNYLRSARRIAEIWLDDYKRFFYAVRPSARMQPIADISILRKLKEKLKCRSFKWYLTSIYPQLQPLVSDEVAFGYIRQGANCLDIDPGQLPLVAKLRTCEPGKDSQEWSWRKTGSIVSNGMCLTSDLMNMQRFVVVQFCKDMRNQAWYRHNEKIVHLDTNLCLDGQQGDTGLLIADCIKADLSQAWAITNEAQTELEYFNSDTANL</sequence>
<evidence type="ECO:0000313" key="8">
    <source>
        <dbReference type="Proteomes" id="UP001497497"/>
    </source>
</evidence>
<dbReference type="Gene3D" id="3.90.550.10">
    <property type="entry name" value="Spore Coat Polysaccharide Biosynthesis Protein SpsA, Chain A"/>
    <property type="match status" value="1"/>
</dbReference>
<dbReference type="PANTHER" id="PTHR11675:SF119">
    <property type="entry name" value="POLYPEPTIDE N-ACETYLGALACTOSAMINYLTRANSFERASE 2"/>
    <property type="match status" value="1"/>
</dbReference>
<dbReference type="InterPro" id="IPR001173">
    <property type="entry name" value="Glyco_trans_2-like"/>
</dbReference>
<dbReference type="PANTHER" id="PTHR11675">
    <property type="entry name" value="N-ACETYLGALACTOSAMINYLTRANSFERASE"/>
    <property type="match status" value="1"/>
</dbReference>
<dbReference type="Pfam" id="PF00652">
    <property type="entry name" value="Ricin_B_lectin"/>
    <property type="match status" value="1"/>
</dbReference>
<reference evidence="7 8" key="1">
    <citation type="submission" date="2024-04" db="EMBL/GenBank/DDBJ databases">
        <authorList>
            <consortium name="Genoscope - CEA"/>
            <person name="William W."/>
        </authorList>
    </citation>
    <scope>NUCLEOTIDE SEQUENCE [LARGE SCALE GENOMIC DNA]</scope>
</reference>